<accession>A0A835DWP2</accession>
<dbReference type="PANTHER" id="PTHR43120">
    <property type="entry name" value="GLUTAMYL-TRNA REDUCTASE 1, CHLOROPLASTIC"/>
    <property type="match status" value="1"/>
</dbReference>
<comment type="caution">
    <text evidence="1">The sequence shown here is derived from an EMBL/GenBank/DDBJ whole genome shotgun (WGS) entry which is preliminary data.</text>
</comment>
<gene>
    <name evidence="1" type="ORF">HU200_062977</name>
</gene>
<dbReference type="Proteomes" id="UP000636709">
    <property type="component" value="Unassembled WGS sequence"/>
</dbReference>
<dbReference type="OrthoDB" id="1935698at2759"/>
<evidence type="ECO:0000313" key="1">
    <source>
        <dbReference type="EMBL" id="KAF8652034.1"/>
    </source>
</evidence>
<sequence>MEANNGGLGKNIDRMFKDAITAGKRVRCQINISSGAVSVNSAAVELALMKLPKTEALSARKMKEAAVKLAIKHLIAKGVQLRSPEECSACVSEVGSGRVYNVDDLKEVVEANKEDWLRKASELEKCLRKIGEDNLNKKMRRAIEG</sequence>
<keyword evidence="2" id="KW-1185">Reference proteome</keyword>
<name>A0A835DWP2_9POAL</name>
<dbReference type="AlphaFoldDB" id="A0A835DWP2"/>
<protein>
    <submittedName>
        <fullName evidence="1">Uncharacterized protein</fullName>
    </submittedName>
</protein>
<reference evidence="1" key="1">
    <citation type="submission" date="2020-07" db="EMBL/GenBank/DDBJ databases">
        <title>Genome sequence and genetic diversity analysis of an under-domesticated orphan crop, white fonio (Digitaria exilis).</title>
        <authorList>
            <person name="Bennetzen J.L."/>
            <person name="Chen S."/>
            <person name="Ma X."/>
            <person name="Wang X."/>
            <person name="Yssel A.E.J."/>
            <person name="Chaluvadi S.R."/>
            <person name="Johnson M."/>
            <person name="Gangashetty P."/>
            <person name="Hamidou F."/>
            <person name="Sanogo M.D."/>
            <person name="Zwaenepoel A."/>
            <person name="Wallace J."/>
            <person name="Van De Peer Y."/>
            <person name="Van Deynze A."/>
        </authorList>
    </citation>
    <scope>NUCLEOTIDE SEQUENCE</scope>
    <source>
        <tissue evidence="1">Leaves</tissue>
    </source>
</reference>
<dbReference type="PANTHER" id="PTHR43120:SF1">
    <property type="entry name" value="GLUTAMYL-TRNA REDUCTASE 1, CHLOROPLASTIC"/>
    <property type="match status" value="1"/>
</dbReference>
<proteinExistence type="predicted"/>
<organism evidence="1 2">
    <name type="scientific">Digitaria exilis</name>
    <dbReference type="NCBI Taxonomy" id="1010633"/>
    <lineage>
        <taxon>Eukaryota</taxon>
        <taxon>Viridiplantae</taxon>
        <taxon>Streptophyta</taxon>
        <taxon>Embryophyta</taxon>
        <taxon>Tracheophyta</taxon>
        <taxon>Spermatophyta</taxon>
        <taxon>Magnoliopsida</taxon>
        <taxon>Liliopsida</taxon>
        <taxon>Poales</taxon>
        <taxon>Poaceae</taxon>
        <taxon>PACMAD clade</taxon>
        <taxon>Panicoideae</taxon>
        <taxon>Panicodae</taxon>
        <taxon>Paniceae</taxon>
        <taxon>Anthephorinae</taxon>
        <taxon>Digitaria</taxon>
    </lineage>
</organism>
<dbReference type="EMBL" id="JACEFO010002671">
    <property type="protein sequence ID" value="KAF8652034.1"/>
    <property type="molecule type" value="Genomic_DNA"/>
</dbReference>
<evidence type="ECO:0000313" key="2">
    <source>
        <dbReference type="Proteomes" id="UP000636709"/>
    </source>
</evidence>